<dbReference type="EMBL" id="OCNJ01000003">
    <property type="protein sequence ID" value="SOD93828.1"/>
    <property type="molecule type" value="Genomic_DNA"/>
</dbReference>
<evidence type="ECO:0000313" key="8">
    <source>
        <dbReference type="EMBL" id="SOD93828.1"/>
    </source>
</evidence>
<protein>
    <recommendedName>
        <fullName evidence="5">3-methylmercaptopropionyl-CoA ligase</fullName>
        <ecNumber evidence="4">6.2.1.44</ecNumber>
    </recommendedName>
</protein>
<dbReference type="Gene3D" id="3.40.50.12780">
    <property type="entry name" value="N-terminal domain of ligase-like"/>
    <property type="match status" value="1"/>
</dbReference>
<dbReference type="EC" id="6.2.1.44" evidence="4"/>
<dbReference type="RefSeq" id="WP_097278592.1">
    <property type="nucleotide sequence ID" value="NZ_OCNJ01000003.1"/>
</dbReference>
<dbReference type="Proteomes" id="UP000219621">
    <property type="component" value="Unassembled WGS sequence"/>
</dbReference>
<evidence type="ECO:0000313" key="9">
    <source>
        <dbReference type="Proteomes" id="UP000219621"/>
    </source>
</evidence>
<gene>
    <name evidence="8" type="ORF">SAMN05421508_103217</name>
</gene>
<dbReference type="InterPro" id="IPR025110">
    <property type="entry name" value="AMP-bd_C"/>
</dbReference>
<reference evidence="8 9" key="1">
    <citation type="submission" date="2017-09" db="EMBL/GenBank/DDBJ databases">
        <authorList>
            <person name="Ehlers B."/>
            <person name="Leendertz F.H."/>
        </authorList>
    </citation>
    <scope>NUCLEOTIDE SEQUENCE [LARGE SCALE GENOMIC DNA]</scope>
    <source>
        <strain evidence="8 9">USBA 140</strain>
    </source>
</reference>
<dbReference type="SUPFAM" id="SSF56801">
    <property type="entry name" value="Acetyl-CoA synthetase-like"/>
    <property type="match status" value="1"/>
</dbReference>
<dbReference type="Pfam" id="PF13193">
    <property type="entry name" value="AMP-binding_C"/>
    <property type="match status" value="1"/>
</dbReference>
<dbReference type="PROSITE" id="PS00455">
    <property type="entry name" value="AMP_BINDING"/>
    <property type="match status" value="1"/>
</dbReference>
<keyword evidence="9" id="KW-1185">Reference proteome</keyword>
<dbReference type="InterPro" id="IPR000873">
    <property type="entry name" value="AMP-dep_synth/lig_dom"/>
</dbReference>
<keyword evidence="2" id="KW-0436">Ligase</keyword>
<dbReference type="PANTHER" id="PTHR43201">
    <property type="entry name" value="ACYL-COA SYNTHETASE"/>
    <property type="match status" value="1"/>
</dbReference>
<name>A0A286GEA9_9PROT</name>
<dbReference type="Gene3D" id="3.30.300.30">
    <property type="match status" value="1"/>
</dbReference>
<proteinExistence type="inferred from homology"/>
<evidence type="ECO:0000259" key="6">
    <source>
        <dbReference type="Pfam" id="PF00501"/>
    </source>
</evidence>
<dbReference type="FunFam" id="3.30.300.30:FF:000008">
    <property type="entry name" value="2,3-dihydroxybenzoate-AMP ligase"/>
    <property type="match status" value="1"/>
</dbReference>
<evidence type="ECO:0000256" key="5">
    <source>
        <dbReference type="ARBA" id="ARBA00067668"/>
    </source>
</evidence>
<feature type="domain" description="AMP-dependent synthetase/ligase" evidence="6">
    <location>
        <begin position="10"/>
        <end position="371"/>
    </location>
</feature>
<dbReference type="PANTHER" id="PTHR43201:SF5">
    <property type="entry name" value="MEDIUM-CHAIN ACYL-COA LIGASE ACSF2, MITOCHONDRIAL"/>
    <property type="match status" value="1"/>
</dbReference>
<comment type="similarity">
    <text evidence="1">Belongs to the ATP-dependent AMP-binding enzyme family.</text>
</comment>
<dbReference type="InterPro" id="IPR042099">
    <property type="entry name" value="ANL_N_sf"/>
</dbReference>
<feature type="domain" description="AMP-binding enzyme C-terminal" evidence="7">
    <location>
        <begin position="421"/>
        <end position="496"/>
    </location>
</feature>
<dbReference type="GO" id="GO:0006631">
    <property type="term" value="P:fatty acid metabolic process"/>
    <property type="evidence" value="ECO:0007669"/>
    <property type="project" value="TreeGrafter"/>
</dbReference>
<dbReference type="Pfam" id="PF00501">
    <property type="entry name" value="AMP-binding"/>
    <property type="match status" value="1"/>
</dbReference>
<sequence length="515" mass="54596">MNLATLLTRAAGVAATAPAVQVGTTTVATWAALADRAARLAGALRHGLGLAEGERVAIAMTNCPEYVEALFGIWHGGLAAVPMNAKLHSLEFDYMLAHSGARVVLVTPDMAGSLGACPVVRDGGVRLIEAGSAEWRGLLAHDPLPPVPRGQDDLAWLFYTSGTTGRPKGAMLSNRNLLTMTACYFMDVDAVSAADALLHAAPMSHGSGLYILPHVAAMARQVIPESGGFEPDEILALLPHQPGLSFFAAPTMVHRLAHAPAAGGSDTRNLKTIVYGGGPMYVADCRRAMEVFGPKLAQIYGQGESPMTITALSKALHADAAHPRHEARLASVGVRQTLVEVRVADDEGRPLPPGETGEVLVRGPSVMLGYWQDAEATARTVHDGWLFTGDMGALDDDGFLTLKDRSKDVIISGGSNIYPREVEEVLLTHPAVREVSVVGQPHADWGEEVIAFVVPAAGAACTAEELDALCLAAIARFKRPKRYRFVEHLPKNNYGKVLKTELRRLLSGAEDGGGD</sequence>
<evidence type="ECO:0000259" key="7">
    <source>
        <dbReference type="Pfam" id="PF13193"/>
    </source>
</evidence>
<accession>A0A286GEA9</accession>
<comment type="catalytic activity">
    <reaction evidence="3">
        <text>3-(methylsulfanyl)propanoate + ATP + CoA = 3-(methylsulfanyl)propanoyl-CoA + AMP + diphosphate</text>
        <dbReference type="Rhea" id="RHEA:43052"/>
        <dbReference type="ChEBI" id="CHEBI:30616"/>
        <dbReference type="ChEBI" id="CHEBI:33019"/>
        <dbReference type="ChEBI" id="CHEBI:49016"/>
        <dbReference type="ChEBI" id="CHEBI:57287"/>
        <dbReference type="ChEBI" id="CHEBI:82815"/>
        <dbReference type="ChEBI" id="CHEBI:456215"/>
        <dbReference type="EC" id="6.2.1.44"/>
    </reaction>
    <physiologicalReaction direction="left-to-right" evidence="3">
        <dbReference type="Rhea" id="RHEA:43053"/>
    </physiologicalReaction>
</comment>
<organism evidence="8 9">
    <name type="scientific">Caenispirillum bisanense</name>
    <dbReference type="NCBI Taxonomy" id="414052"/>
    <lineage>
        <taxon>Bacteria</taxon>
        <taxon>Pseudomonadati</taxon>
        <taxon>Pseudomonadota</taxon>
        <taxon>Alphaproteobacteria</taxon>
        <taxon>Rhodospirillales</taxon>
        <taxon>Novispirillaceae</taxon>
        <taxon>Caenispirillum</taxon>
    </lineage>
</organism>
<dbReference type="GO" id="GO:0031956">
    <property type="term" value="F:medium-chain fatty acid-CoA ligase activity"/>
    <property type="evidence" value="ECO:0007669"/>
    <property type="project" value="TreeGrafter"/>
</dbReference>
<dbReference type="InterPro" id="IPR020845">
    <property type="entry name" value="AMP-binding_CS"/>
</dbReference>
<evidence type="ECO:0000256" key="2">
    <source>
        <dbReference type="ARBA" id="ARBA00022598"/>
    </source>
</evidence>
<dbReference type="InterPro" id="IPR045851">
    <property type="entry name" value="AMP-bd_C_sf"/>
</dbReference>
<evidence type="ECO:0000256" key="4">
    <source>
        <dbReference type="ARBA" id="ARBA00066616"/>
    </source>
</evidence>
<dbReference type="AlphaFoldDB" id="A0A286GEA9"/>
<evidence type="ECO:0000256" key="1">
    <source>
        <dbReference type="ARBA" id="ARBA00006432"/>
    </source>
</evidence>
<evidence type="ECO:0000256" key="3">
    <source>
        <dbReference type="ARBA" id="ARBA00051915"/>
    </source>
</evidence>
<dbReference type="OrthoDB" id="9803968at2"/>